<organism evidence="3 4">
    <name type="scientific">Rhizoctonia solani</name>
    <dbReference type="NCBI Taxonomy" id="456999"/>
    <lineage>
        <taxon>Eukaryota</taxon>
        <taxon>Fungi</taxon>
        <taxon>Dikarya</taxon>
        <taxon>Basidiomycota</taxon>
        <taxon>Agaricomycotina</taxon>
        <taxon>Agaricomycetes</taxon>
        <taxon>Cantharellales</taxon>
        <taxon>Ceratobasidiaceae</taxon>
        <taxon>Rhizoctonia</taxon>
    </lineage>
</organism>
<dbReference type="GO" id="GO:0032456">
    <property type="term" value="P:endocytic recycling"/>
    <property type="evidence" value="ECO:0007669"/>
    <property type="project" value="TreeGrafter"/>
</dbReference>
<evidence type="ECO:0000313" key="3">
    <source>
        <dbReference type="EMBL" id="CAE7127093.1"/>
    </source>
</evidence>
<feature type="compositionally biased region" description="Low complexity" evidence="1">
    <location>
        <begin position="109"/>
        <end position="119"/>
    </location>
</feature>
<gene>
    <name evidence="3" type="ORF">RDB_LOCUS60770</name>
</gene>
<dbReference type="PANTHER" id="PTHR24092">
    <property type="entry name" value="PROBABLE PHOSPHOLIPID-TRANSPORTING ATPASE"/>
    <property type="match status" value="1"/>
</dbReference>
<dbReference type="Proteomes" id="UP000663827">
    <property type="component" value="Unassembled WGS sequence"/>
</dbReference>
<dbReference type="GO" id="GO:0005802">
    <property type="term" value="C:trans-Golgi network"/>
    <property type="evidence" value="ECO:0007669"/>
    <property type="project" value="TreeGrafter"/>
</dbReference>
<sequence length="356" mass="38260">MSHRDIPPPSQDDFVSLVSRSNPASRQYQTGSGGGYAPAGTYPPPQNTGSPRTAQPMDPFFDDDEEDDANPFGDGRGNPFADKHAVPGNSAGDAYGMSTPSLGLAGNAAPPAGAGASNSTVALGKDGMPPGWAFDDDEPINQPSTSRSAPTSSSGGGIKAAMKKTGGGWKWPWTKEKVLEGERNVWLNDQGRNIGEGYPNNYVSTSKYNLVTFIPKFLVEQFSKYANLFFLFTAFIQQVPGVSPTNRYTTIAPLALVLLASAFKEVSEDLKRHQSDAELNSRTCQVLDPNTVSFVPKAWKDVRVGDLIRIESDDFIPADVILISSSEPEGLSYIETSNLDGWVPEHCKGLIINIDP</sequence>
<dbReference type="EMBL" id="CAJNJQ010001214">
    <property type="protein sequence ID" value="CAE7127093.1"/>
    <property type="molecule type" value="Genomic_DNA"/>
</dbReference>
<dbReference type="SUPFAM" id="SSF81653">
    <property type="entry name" value="Calcium ATPase, transduction domain A"/>
    <property type="match status" value="1"/>
</dbReference>
<dbReference type="InterPro" id="IPR023298">
    <property type="entry name" value="ATPase_P-typ_TM_dom_sf"/>
</dbReference>
<feature type="compositionally biased region" description="Low complexity" evidence="1">
    <location>
        <begin position="143"/>
        <end position="153"/>
    </location>
</feature>
<feature type="compositionally biased region" description="Acidic residues" evidence="1">
    <location>
        <begin position="60"/>
        <end position="69"/>
    </location>
</feature>
<dbReference type="Gene3D" id="2.70.150.10">
    <property type="entry name" value="Calcium-transporting ATPase, cytoplasmic transduction domain A"/>
    <property type="match status" value="1"/>
</dbReference>
<proteinExistence type="predicted"/>
<dbReference type="InterPro" id="IPR032631">
    <property type="entry name" value="P-type_ATPase_N"/>
</dbReference>
<dbReference type="GO" id="GO:0006892">
    <property type="term" value="P:post-Golgi vesicle-mediated transport"/>
    <property type="evidence" value="ECO:0007669"/>
    <property type="project" value="TreeGrafter"/>
</dbReference>
<dbReference type="GO" id="GO:0140326">
    <property type="term" value="F:ATPase-coupled intramembrane lipid transporter activity"/>
    <property type="evidence" value="ECO:0007669"/>
    <property type="project" value="TreeGrafter"/>
</dbReference>
<name>A0A8H3DVK8_9AGAM</name>
<evidence type="ECO:0000256" key="1">
    <source>
        <dbReference type="SAM" id="MobiDB-lite"/>
    </source>
</evidence>
<accession>A0A8H3DVK8</accession>
<reference evidence="3" key="1">
    <citation type="submission" date="2021-01" db="EMBL/GenBank/DDBJ databases">
        <authorList>
            <person name="Kaushik A."/>
        </authorList>
    </citation>
    <scope>NUCLEOTIDE SEQUENCE</scope>
    <source>
        <strain evidence="3">AG5</strain>
    </source>
</reference>
<dbReference type="GO" id="GO:0045332">
    <property type="term" value="P:phospholipid translocation"/>
    <property type="evidence" value="ECO:0007669"/>
    <property type="project" value="TreeGrafter"/>
</dbReference>
<dbReference type="GO" id="GO:0005886">
    <property type="term" value="C:plasma membrane"/>
    <property type="evidence" value="ECO:0007669"/>
    <property type="project" value="TreeGrafter"/>
</dbReference>
<dbReference type="AlphaFoldDB" id="A0A8H3DVK8"/>
<evidence type="ECO:0000313" key="4">
    <source>
        <dbReference type="Proteomes" id="UP000663827"/>
    </source>
</evidence>
<feature type="compositionally biased region" description="Polar residues" evidence="1">
    <location>
        <begin position="18"/>
        <end position="29"/>
    </location>
</feature>
<dbReference type="InterPro" id="IPR008250">
    <property type="entry name" value="ATPase_P-typ_transduc_dom_A_sf"/>
</dbReference>
<feature type="domain" description="P-type ATPase N-terminal" evidence="2">
    <location>
        <begin position="185"/>
        <end position="251"/>
    </location>
</feature>
<dbReference type="PANTHER" id="PTHR24092:SF150">
    <property type="entry name" value="PHOSPHOLIPID-TRANSPORTING ATPASE"/>
    <property type="match status" value="1"/>
</dbReference>
<feature type="region of interest" description="Disordered" evidence="1">
    <location>
        <begin position="109"/>
        <end position="168"/>
    </location>
</feature>
<protein>
    <recommendedName>
        <fullName evidence="2">P-type ATPase N-terminal domain-containing protein</fullName>
    </recommendedName>
</protein>
<dbReference type="Pfam" id="PF16209">
    <property type="entry name" value="PhoLip_ATPase_N"/>
    <property type="match status" value="1"/>
</dbReference>
<dbReference type="SUPFAM" id="SSF81665">
    <property type="entry name" value="Calcium ATPase, transmembrane domain M"/>
    <property type="match status" value="1"/>
</dbReference>
<comment type="caution">
    <text evidence="3">The sequence shown here is derived from an EMBL/GenBank/DDBJ whole genome shotgun (WGS) entry which is preliminary data.</text>
</comment>
<evidence type="ECO:0000259" key="2">
    <source>
        <dbReference type="Pfam" id="PF16209"/>
    </source>
</evidence>
<feature type="region of interest" description="Disordered" evidence="1">
    <location>
        <begin position="1"/>
        <end position="87"/>
    </location>
</feature>